<reference evidence="2 3" key="1">
    <citation type="journal article" date="2021" name="Sci. Rep.">
        <title>The genome of the diatom Chaetoceros tenuissimus carries an ancient integrated fragment of an extant virus.</title>
        <authorList>
            <person name="Hongo Y."/>
            <person name="Kimura K."/>
            <person name="Takaki Y."/>
            <person name="Yoshida Y."/>
            <person name="Baba S."/>
            <person name="Kobayashi G."/>
            <person name="Nagasaki K."/>
            <person name="Hano T."/>
            <person name="Tomaru Y."/>
        </authorList>
    </citation>
    <scope>NUCLEOTIDE SEQUENCE [LARGE SCALE GENOMIC DNA]</scope>
    <source>
        <strain evidence="2 3">NIES-3715</strain>
    </source>
</reference>
<name>A0AAD3CM60_9STRA</name>
<proteinExistence type="predicted"/>
<keyword evidence="3" id="KW-1185">Reference proteome</keyword>
<sequence length="111" mass="11715">MDIKEKVSCTKKGPFFINLDTEHVNKKLKILSPAVDKSNSQDASTTASTAASTASTAASNIASTVVSNVASTATPSVASQISITKSEDSWAMVEQNMISEAKSEDSWMLVD</sequence>
<accession>A0AAD3CM60</accession>
<gene>
    <name evidence="2" type="ORF">CTEN210_03896</name>
</gene>
<comment type="caution">
    <text evidence="2">The sequence shown here is derived from an EMBL/GenBank/DDBJ whole genome shotgun (WGS) entry which is preliminary data.</text>
</comment>
<dbReference type="AlphaFoldDB" id="A0AAD3CM60"/>
<evidence type="ECO:0000313" key="2">
    <source>
        <dbReference type="EMBL" id="GFH47421.1"/>
    </source>
</evidence>
<feature type="compositionally biased region" description="Low complexity" evidence="1">
    <location>
        <begin position="43"/>
        <end position="56"/>
    </location>
</feature>
<protein>
    <submittedName>
        <fullName evidence="2">Uncharacterized protein</fullName>
    </submittedName>
</protein>
<evidence type="ECO:0000256" key="1">
    <source>
        <dbReference type="SAM" id="MobiDB-lite"/>
    </source>
</evidence>
<evidence type="ECO:0000313" key="3">
    <source>
        <dbReference type="Proteomes" id="UP001054902"/>
    </source>
</evidence>
<dbReference type="EMBL" id="BLLK01000023">
    <property type="protein sequence ID" value="GFH47421.1"/>
    <property type="molecule type" value="Genomic_DNA"/>
</dbReference>
<feature type="region of interest" description="Disordered" evidence="1">
    <location>
        <begin position="35"/>
        <end position="56"/>
    </location>
</feature>
<dbReference type="Proteomes" id="UP001054902">
    <property type="component" value="Unassembled WGS sequence"/>
</dbReference>
<organism evidence="2 3">
    <name type="scientific">Chaetoceros tenuissimus</name>
    <dbReference type="NCBI Taxonomy" id="426638"/>
    <lineage>
        <taxon>Eukaryota</taxon>
        <taxon>Sar</taxon>
        <taxon>Stramenopiles</taxon>
        <taxon>Ochrophyta</taxon>
        <taxon>Bacillariophyta</taxon>
        <taxon>Coscinodiscophyceae</taxon>
        <taxon>Chaetocerotophycidae</taxon>
        <taxon>Chaetocerotales</taxon>
        <taxon>Chaetocerotaceae</taxon>
        <taxon>Chaetoceros</taxon>
    </lineage>
</organism>